<dbReference type="InterPro" id="IPR049049">
    <property type="entry name" value="Beta-AFase-like_GH127_C"/>
</dbReference>
<accession>A0A7J2U1M8</accession>
<dbReference type="SUPFAM" id="SSF48208">
    <property type="entry name" value="Six-hairpin glycosidases"/>
    <property type="match status" value="1"/>
</dbReference>
<dbReference type="Pfam" id="PF20736">
    <property type="entry name" value="Glyco_hydro127M"/>
    <property type="match status" value="1"/>
</dbReference>
<reference evidence="5" key="1">
    <citation type="journal article" date="2020" name="mSystems">
        <title>Genome- and Community-Level Interaction Insights into Carbon Utilization and Element Cycling Functions of Hydrothermarchaeota in Hydrothermal Sediment.</title>
        <authorList>
            <person name="Zhou Z."/>
            <person name="Liu Y."/>
            <person name="Xu W."/>
            <person name="Pan J."/>
            <person name="Luo Z.H."/>
            <person name="Li M."/>
        </authorList>
    </citation>
    <scope>NUCLEOTIDE SEQUENCE [LARGE SCALE GENOMIC DNA]</scope>
    <source>
        <strain evidence="5">SpSt-125</strain>
    </source>
</reference>
<dbReference type="GO" id="GO:0016787">
    <property type="term" value="F:hydrolase activity"/>
    <property type="evidence" value="ECO:0007669"/>
    <property type="project" value="UniProtKB-KW"/>
</dbReference>
<dbReference type="PANTHER" id="PTHR43465">
    <property type="entry name" value="DUF1680 DOMAIN PROTEIN (AFU_ORTHOLOGUE AFUA_1G08910)"/>
    <property type="match status" value="1"/>
</dbReference>
<sequence length="666" mass="76566">MHKVPVVNVCAYSFYFYLFITLVGVPILNLRDVYVVDVRESPYAKLLPLSLSKVVVKDSFWRPRIVNLVERTLPLQYEFLEKTGRLDNFRVAGGKRSGGFTGFWFNDSDVYKWAEASSYALVHKWSDGLYEKLVSVIKDVADAQESDGYINTFIKLRGLKRWENLAWSHELYCGGHLIQAAVAARRSLDDAVLFSVARRFADLLIEIFGYGENKLKTSDGHPEIEMALVELYRESRDRRYLDLASFFIDIRGRGYVTQTNRNEVFAIMMNPVYLVDHEPIKMMSDFVGSHAVRALYFFTGATDLYLETGDQELWNALTRLWRKALRKMYITGGFGSRYDGEAFGEDYELPNDRAYSETCASVAGVMWAWRMFLATGDAEYMDVLERVLYNAALAGISFDGTKYFYVNPLADYFGKHERRPWYDCACCPPNIARLIAYMPSIIYAVSKSGPKIWVNLFVASEANIDLNGNRVRISMDTEYPWSGKIFIRVSPEKVEGFSLMIRIPRWASGTVIKAGNKVYEPRAGEYFELNRRWDSGDSVEVDIPLKPILITPHPMIEADWSKVAIVRGPLVYAIEQVDNKDLDINHLAIKPSEANLRERFEPQLFNGTVTIEGDGYEIEQPHKDPDPYHPYEPPKPKKKATFKAIPYHLWNNREKSKMHVWIKMIS</sequence>
<dbReference type="PANTHER" id="PTHR43465:SF2">
    <property type="entry name" value="DUF1680 DOMAIN PROTEIN (AFU_ORTHOLOGUE AFUA_1G08910)"/>
    <property type="match status" value="1"/>
</dbReference>
<evidence type="ECO:0000313" key="5">
    <source>
        <dbReference type="EMBL" id="HEM66459.1"/>
    </source>
</evidence>
<feature type="domain" description="Non-reducing end beta-L-arabinofuranosidase-like GH127 C-terminal" evidence="4">
    <location>
        <begin position="549"/>
        <end position="663"/>
    </location>
</feature>
<dbReference type="InterPro" id="IPR049046">
    <property type="entry name" value="Beta-AFase-like_GH127_middle"/>
</dbReference>
<dbReference type="AlphaFoldDB" id="A0A7J2U1M8"/>
<organism evidence="5">
    <name type="scientific">Ignisphaera aggregans</name>
    <dbReference type="NCBI Taxonomy" id="334771"/>
    <lineage>
        <taxon>Archaea</taxon>
        <taxon>Thermoproteota</taxon>
        <taxon>Thermoprotei</taxon>
        <taxon>Desulfurococcales</taxon>
        <taxon>Desulfurococcaceae</taxon>
        <taxon>Ignisphaera</taxon>
    </lineage>
</organism>
<comment type="caution">
    <text evidence="5">The sequence shown here is derived from an EMBL/GenBank/DDBJ whole genome shotgun (WGS) entry which is preliminary data.</text>
</comment>
<keyword evidence="5" id="KW-0378">Hydrolase</keyword>
<evidence type="ECO:0000259" key="3">
    <source>
        <dbReference type="Pfam" id="PF20736"/>
    </source>
</evidence>
<name>A0A7J2U1M8_9CREN</name>
<dbReference type="EMBL" id="DSEU01000015">
    <property type="protein sequence ID" value="HEM66459.1"/>
    <property type="molecule type" value="Genomic_DNA"/>
</dbReference>
<dbReference type="InterPro" id="IPR012878">
    <property type="entry name" value="Beta-AFase-like_GH127_cat"/>
</dbReference>
<feature type="domain" description="Non-reducing end beta-L-arabinofuranosidase-like GH127 catalytic" evidence="2">
    <location>
        <begin position="54"/>
        <end position="439"/>
    </location>
</feature>
<evidence type="ECO:0000259" key="2">
    <source>
        <dbReference type="Pfam" id="PF07944"/>
    </source>
</evidence>
<proteinExistence type="predicted"/>
<evidence type="ECO:0000256" key="1">
    <source>
        <dbReference type="SAM" id="Phobius"/>
    </source>
</evidence>
<dbReference type="Pfam" id="PF07944">
    <property type="entry name" value="Beta-AFase-like_GH127_cat"/>
    <property type="match status" value="1"/>
</dbReference>
<keyword evidence="1" id="KW-1133">Transmembrane helix</keyword>
<gene>
    <name evidence="5" type="ORF">ENO26_02650</name>
</gene>
<dbReference type="GO" id="GO:0005975">
    <property type="term" value="P:carbohydrate metabolic process"/>
    <property type="evidence" value="ECO:0007669"/>
    <property type="project" value="InterPro"/>
</dbReference>
<evidence type="ECO:0000259" key="4">
    <source>
        <dbReference type="Pfam" id="PF20737"/>
    </source>
</evidence>
<keyword evidence="1" id="KW-0472">Membrane</keyword>
<dbReference type="InterPro" id="IPR008928">
    <property type="entry name" value="6-hairpin_glycosidase_sf"/>
</dbReference>
<feature type="domain" description="Non-reducing end beta-L-arabinofuranosidase-like GH127 middle" evidence="3">
    <location>
        <begin position="451"/>
        <end position="545"/>
    </location>
</feature>
<keyword evidence="1" id="KW-0812">Transmembrane</keyword>
<protein>
    <submittedName>
        <fullName evidence="5">Glycoside hydrolase family 127 protein</fullName>
    </submittedName>
</protein>
<feature type="transmembrane region" description="Helical" evidence="1">
    <location>
        <begin position="12"/>
        <end position="30"/>
    </location>
</feature>
<dbReference type="Pfam" id="PF20737">
    <property type="entry name" value="Glyco_hydro127C"/>
    <property type="match status" value="1"/>
</dbReference>
<dbReference type="InterPro" id="IPR049174">
    <property type="entry name" value="Beta-AFase-like"/>
</dbReference>